<dbReference type="RefSeq" id="WP_274997266.1">
    <property type="nucleotide sequence ID" value="NZ_JAJQQP010000015.1"/>
</dbReference>
<protein>
    <submittedName>
        <fullName evidence="2">Uncharacterized protein</fullName>
    </submittedName>
</protein>
<evidence type="ECO:0000313" key="3">
    <source>
        <dbReference type="Proteomes" id="UP001183585"/>
    </source>
</evidence>
<reference evidence="2 3" key="1">
    <citation type="submission" date="2023-07" db="EMBL/GenBank/DDBJ databases">
        <title>Sequencing the genomes of 1000 actinobacteria strains.</title>
        <authorList>
            <person name="Klenk H.-P."/>
        </authorList>
    </citation>
    <scope>NUCLEOTIDE SEQUENCE [LARGE SCALE GENOMIC DNA]</scope>
    <source>
        <strain evidence="2 3">DSM 45554</strain>
    </source>
</reference>
<evidence type="ECO:0000256" key="1">
    <source>
        <dbReference type="SAM" id="MobiDB-lite"/>
    </source>
</evidence>
<organism evidence="2 3">
    <name type="scientific">Promicromonospora iranensis</name>
    <dbReference type="NCBI Taxonomy" id="1105144"/>
    <lineage>
        <taxon>Bacteria</taxon>
        <taxon>Bacillati</taxon>
        <taxon>Actinomycetota</taxon>
        <taxon>Actinomycetes</taxon>
        <taxon>Micrococcales</taxon>
        <taxon>Promicromonosporaceae</taxon>
        <taxon>Promicromonospora</taxon>
    </lineage>
</organism>
<evidence type="ECO:0000313" key="2">
    <source>
        <dbReference type="EMBL" id="MDR7385202.1"/>
    </source>
</evidence>
<proteinExistence type="predicted"/>
<keyword evidence="3" id="KW-1185">Reference proteome</keyword>
<feature type="region of interest" description="Disordered" evidence="1">
    <location>
        <begin position="191"/>
        <end position="221"/>
    </location>
</feature>
<name>A0ABU2CVP1_9MICO</name>
<accession>A0ABU2CVP1</accession>
<sequence>MAEVQVSGPKIDLDYTSDEFQIGHADDAGIVNDYDGSAFRLVLPSSGTEALIGSTTQDSVAMVGGYPIFIGEDTFQSVDIPVSSNSAVGRTDLIVCRYSAAWLVGEPGPVRIHRIGGVEGSGKAPSLVNDAYGGTKDLVLFEINRKQGQQPTLVADRRIRVGRHLYVRAAGTLPNAPLGYTATKDGVEWSREIGSDSSPTWVEKSRPPTVLTSTDATQEAGDNWQRQSGCRMERDGSDRDFIGIARRANSDFTSGSNGALGGLRIMRLHPADRPSRVVPAAATIRSRFGQPYHAGVEIDPDGWVYLWSTAPTVHIGPVTGTPGPDDTFRVHAHYTV</sequence>
<comment type="caution">
    <text evidence="2">The sequence shown here is derived from an EMBL/GenBank/DDBJ whole genome shotgun (WGS) entry which is preliminary data.</text>
</comment>
<dbReference type="EMBL" id="JAVDYE010000001">
    <property type="protein sequence ID" value="MDR7385202.1"/>
    <property type="molecule type" value="Genomic_DNA"/>
</dbReference>
<dbReference type="Proteomes" id="UP001183585">
    <property type="component" value="Unassembled WGS sequence"/>
</dbReference>
<gene>
    <name evidence="2" type="ORF">J2S48_004717</name>
</gene>